<gene>
    <name evidence="13" type="primary">prsE_2</name>
    <name evidence="13" type="ORF">PAA8504_03343</name>
</gene>
<keyword evidence="7 9" id="KW-1133">Transmembrane helix</keyword>
<dbReference type="PANTHER" id="PTHR30386">
    <property type="entry name" value="MEMBRANE FUSION SUBUNIT OF EMRAB-TOLC MULTIDRUG EFFLUX PUMP"/>
    <property type="match status" value="1"/>
</dbReference>
<dbReference type="GO" id="GO:0005886">
    <property type="term" value="C:plasma membrane"/>
    <property type="evidence" value="ECO:0007669"/>
    <property type="project" value="UniProtKB-SubCell"/>
</dbReference>
<dbReference type="Gene3D" id="2.40.30.170">
    <property type="match status" value="1"/>
</dbReference>
<dbReference type="NCBIfam" id="TIGR01843">
    <property type="entry name" value="type_I_hlyD"/>
    <property type="match status" value="1"/>
</dbReference>
<dbReference type="Pfam" id="PF25994">
    <property type="entry name" value="HH_AprE"/>
    <property type="match status" value="1"/>
</dbReference>
<keyword evidence="8 9" id="KW-0472">Membrane</keyword>
<dbReference type="Pfam" id="PF26002">
    <property type="entry name" value="Beta-barrel_AprE"/>
    <property type="match status" value="1"/>
</dbReference>
<name>A0A2R8BZB7_9RHOB</name>
<dbReference type="InterPro" id="IPR050739">
    <property type="entry name" value="MFP"/>
</dbReference>
<evidence type="ECO:0000256" key="8">
    <source>
        <dbReference type="ARBA" id="ARBA00023136"/>
    </source>
</evidence>
<evidence type="ECO:0000256" key="9">
    <source>
        <dbReference type="RuleBase" id="RU365093"/>
    </source>
</evidence>
<keyword evidence="6 9" id="KW-0812">Transmembrane</keyword>
<dbReference type="AlphaFoldDB" id="A0A2R8BZB7"/>
<dbReference type="PRINTS" id="PR01490">
    <property type="entry name" value="RTXTOXIND"/>
</dbReference>
<reference evidence="13 14" key="1">
    <citation type="submission" date="2018-03" db="EMBL/GenBank/DDBJ databases">
        <authorList>
            <person name="Keele B.F."/>
        </authorList>
    </citation>
    <scope>NUCLEOTIDE SEQUENCE [LARGE SCALE GENOMIC DNA]</scope>
    <source>
        <strain evidence="13 14">CECT 8504</strain>
    </source>
</reference>
<dbReference type="EMBL" id="ONZF01000009">
    <property type="protein sequence ID" value="SPJ25492.1"/>
    <property type="molecule type" value="Genomic_DNA"/>
</dbReference>
<evidence type="ECO:0000256" key="7">
    <source>
        <dbReference type="ARBA" id="ARBA00022989"/>
    </source>
</evidence>
<dbReference type="OrthoDB" id="9810980at2"/>
<dbReference type="Gene3D" id="2.40.50.100">
    <property type="match status" value="1"/>
</dbReference>
<dbReference type="GO" id="GO:0015031">
    <property type="term" value="P:protein transport"/>
    <property type="evidence" value="ECO:0007669"/>
    <property type="project" value="InterPro"/>
</dbReference>
<feature type="domain" description="AprE-like beta-barrel" evidence="12">
    <location>
        <begin position="318"/>
        <end position="408"/>
    </location>
</feature>
<evidence type="ECO:0000256" key="5">
    <source>
        <dbReference type="ARBA" id="ARBA00022519"/>
    </source>
</evidence>
<comment type="similarity">
    <text evidence="2 9">Belongs to the membrane fusion protein (MFP) (TC 8.A.1) family.</text>
</comment>
<evidence type="ECO:0000313" key="13">
    <source>
        <dbReference type="EMBL" id="SPJ25492.1"/>
    </source>
</evidence>
<organism evidence="13 14">
    <name type="scientific">Palleronia abyssalis</name>
    <dbReference type="NCBI Taxonomy" id="1501240"/>
    <lineage>
        <taxon>Bacteria</taxon>
        <taxon>Pseudomonadati</taxon>
        <taxon>Pseudomonadota</taxon>
        <taxon>Alphaproteobacteria</taxon>
        <taxon>Rhodobacterales</taxon>
        <taxon>Roseobacteraceae</taxon>
        <taxon>Palleronia</taxon>
    </lineage>
</organism>
<comment type="subcellular location">
    <subcellularLocation>
        <location evidence="1 9">Cell inner membrane</location>
        <topology evidence="1 9">Single-pass membrane protein</topology>
    </subcellularLocation>
</comment>
<evidence type="ECO:0000256" key="1">
    <source>
        <dbReference type="ARBA" id="ARBA00004377"/>
    </source>
</evidence>
<dbReference type="InterPro" id="IPR010129">
    <property type="entry name" value="T1SS_HlyD"/>
</dbReference>
<keyword evidence="4 9" id="KW-1003">Cell membrane</keyword>
<dbReference type="InterPro" id="IPR058982">
    <property type="entry name" value="Beta-barrel_AprE"/>
</dbReference>
<feature type="coiled-coil region" evidence="10">
    <location>
        <begin position="154"/>
        <end position="181"/>
    </location>
</feature>
<feature type="domain" description="AprE-like long alpha-helical hairpin" evidence="11">
    <location>
        <begin position="86"/>
        <end position="276"/>
    </location>
</feature>
<keyword evidence="14" id="KW-1185">Reference proteome</keyword>
<keyword evidence="10" id="KW-0175">Coiled coil</keyword>
<dbReference type="PANTHER" id="PTHR30386:SF17">
    <property type="entry name" value="ALKALINE PROTEASE SECRETION PROTEIN APRE"/>
    <property type="match status" value="1"/>
</dbReference>
<dbReference type="InterPro" id="IPR058781">
    <property type="entry name" value="HH_AprE-like"/>
</dbReference>
<evidence type="ECO:0000259" key="11">
    <source>
        <dbReference type="Pfam" id="PF25994"/>
    </source>
</evidence>
<dbReference type="RefSeq" id="WP_108895293.1">
    <property type="nucleotide sequence ID" value="NZ_ONZF01000009.1"/>
</dbReference>
<evidence type="ECO:0000259" key="12">
    <source>
        <dbReference type="Pfam" id="PF26002"/>
    </source>
</evidence>
<proteinExistence type="inferred from homology"/>
<feature type="transmembrane region" description="Helical" evidence="9">
    <location>
        <begin position="12"/>
        <end position="31"/>
    </location>
</feature>
<evidence type="ECO:0000256" key="4">
    <source>
        <dbReference type="ARBA" id="ARBA00022475"/>
    </source>
</evidence>
<feature type="coiled-coil region" evidence="10">
    <location>
        <begin position="227"/>
        <end position="269"/>
    </location>
</feature>
<evidence type="ECO:0000256" key="6">
    <source>
        <dbReference type="ARBA" id="ARBA00022692"/>
    </source>
</evidence>
<accession>A0A2R8BZB7</accession>
<dbReference type="Proteomes" id="UP000244912">
    <property type="component" value="Unassembled WGS sequence"/>
</dbReference>
<evidence type="ECO:0000256" key="3">
    <source>
        <dbReference type="ARBA" id="ARBA00022448"/>
    </source>
</evidence>
<evidence type="ECO:0000256" key="2">
    <source>
        <dbReference type="ARBA" id="ARBA00009477"/>
    </source>
</evidence>
<evidence type="ECO:0000256" key="10">
    <source>
        <dbReference type="SAM" id="Coils"/>
    </source>
</evidence>
<evidence type="ECO:0000313" key="14">
    <source>
        <dbReference type="Proteomes" id="UP000244912"/>
    </source>
</evidence>
<keyword evidence="5 9" id="KW-0997">Cell inner membrane</keyword>
<protein>
    <recommendedName>
        <fullName evidence="9">Membrane fusion protein (MFP) family protein</fullName>
    </recommendedName>
</protein>
<sequence length="431" mass="47572">MAKNMSTRPIMILGFTIIFLTFGGIGGWATVAKIDSAVVAPGSIALDGNRKVIQHFEGGIVEDILVDEADTVEQGQVLLRLSDVESRSNLGVLSNRIAVAEIVEARLLAERDMHDAITYPEAYVGEDLRPDLAAIVADQNGLFEDRRSILRSQVDILNSRVGQTREQIQGLTQQKTALEKRTANFTEMLERMRGGNERGLVETNLLSQREDELIQIEANLGKVISEIAQAKNVISETEMQALQVEQEYRERASNELETVRAELTELLEREKVARDVLQRTEIRSPGDGSIQNLKVHTVGSVVRPGDDLMELVPENEKLVINAKVSPTDIDNISPGLSTEIRLAAFKARLMPMILGEVASVSNDVITPESPDEQPYYLARIAVEEVDIPDELAGRLVAGMPADVVIITGERRVVDYFTSPLLDAVRKSLIEE</sequence>
<keyword evidence="3 9" id="KW-0813">Transport</keyword>